<dbReference type="GO" id="GO:0016740">
    <property type="term" value="F:transferase activity"/>
    <property type="evidence" value="ECO:0007669"/>
    <property type="project" value="InterPro"/>
</dbReference>
<dbReference type="OrthoDB" id="186490at2"/>
<proteinExistence type="predicted"/>
<protein>
    <recommendedName>
        <fullName evidence="2">L,D-TPase catalytic domain-containing protein</fullName>
    </recommendedName>
</protein>
<feature type="domain" description="L,D-TPase catalytic" evidence="2">
    <location>
        <begin position="54"/>
        <end position="224"/>
    </location>
</feature>
<feature type="signal peptide" evidence="1">
    <location>
        <begin position="1"/>
        <end position="22"/>
    </location>
</feature>
<organism evidence="3 4">
    <name type="scientific">Nocardioides currus</name>
    <dbReference type="NCBI Taxonomy" id="2133958"/>
    <lineage>
        <taxon>Bacteria</taxon>
        <taxon>Bacillati</taxon>
        <taxon>Actinomycetota</taxon>
        <taxon>Actinomycetes</taxon>
        <taxon>Propionibacteriales</taxon>
        <taxon>Nocardioidaceae</taxon>
        <taxon>Nocardioides</taxon>
    </lineage>
</organism>
<keyword evidence="4" id="KW-1185">Reference proteome</keyword>
<name>A0A2R7YT47_9ACTN</name>
<evidence type="ECO:0000313" key="4">
    <source>
        <dbReference type="Proteomes" id="UP000244867"/>
    </source>
</evidence>
<evidence type="ECO:0000259" key="2">
    <source>
        <dbReference type="Pfam" id="PF03734"/>
    </source>
</evidence>
<dbReference type="InterPro" id="IPR005490">
    <property type="entry name" value="LD_TPept_cat_dom"/>
</dbReference>
<dbReference type="Pfam" id="PF03734">
    <property type="entry name" value="YkuD"/>
    <property type="match status" value="1"/>
</dbReference>
<accession>A0A2R7YT47</accession>
<comment type="caution">
    <text evidence="3">The sequence shown here is derived from an EMBL/GenBank/DDBJ whole genome shotgun (WGS) entry which is preliminary data.</text>
</comment>
<dbReference type="RefSeq" id="WP_108346024.1">
    <property type="nucleotide sequence ID" value="NZ_PYXZ01000010.1"/>
</dbReference>
<keyword evidence="1" id="KW-0732">Signal</keyword>
<dbReference type="PANTHER" id="PTHR38589:SF1">
    <property type="entry name" value="BLR0621 PROTEIN"/>
    <property type="match status" value="1"/>
</dbReference>
<reference evidence="3 4" key="1">
    <citation type="submission" date="2018-03" db="EMBL/GenBank/DDBJ databases">
        <authorList>
            <person name="Keele B.F."/>
        </authorList>
    </citation>
    <scope>NUCLEOTIDE SEQUENCE [LARGE SCALE GENOMIC DNA]</scope>
    <source>
        <strain evidence="3 4">IB-3</strain>
    </source>
</reference>
<sequence length="229" mass="25052">MRRAAAAALALALPLVPAPAVAEATLVLDGVRVLAGPTTTQVVTVNHMTGHRARVTYWRLVAGEWVARMRTAGGRTGYGGLTPGDRRVQGSGTTPLGTYALLSVFGTHPARDAGALDYRRIRRGDYWVQDNASPHYNRYRNRADGGFRWWLPARDANASERLTDYRRPYEWAVVTGFNLEQVRHRGSGIFLHVNGRGATAGCVSAPRRFVRALVRRLDPAAAPVIAIGR</sequence>
<dbReference type="EMBL" id="PYXZ01000010">
    <property type="protein sequence ID" value="PUA79454.1"/>
    <property type="molecule type" value="Genomic_DNA"/>
</dbReference>
<evidence type="ECO:0000256" key="1">
    <source>
        <dbReference type="SAM" id="SignalP"/>
    </source>
</evidence>
<dbReference type="AlphaFoldDB" id="A0A2R7YT47"/>
<evidence type="ECO:0000313" key="3">
    <source>
        <dbReference type="EMBL" id="PUA79454.1"/>
    </source>
</evidence>
<gene>
    <name evidence="3" type="ORF">C7S10_18955</name>
</gene>
<feature type="chain" id="PRO_5015304470" description="L,D-TPase catalytic domain-containing protein" evidence="1">
    <location>
        <begin position="23"/>
        <end position="229"/>
    </location>
</feature>
<dbReference type="Proteomes" id="UP000244867">
    <property type="component" value="Unassembled WGS sequence"/>
</dbReference>
<dbReference type="PANTHER" id="PTHR38589">
    <property type="entry name" value="BLR0621 PROTEIN"/>
    <property type="match status" value="1"/>
</dbReference>